<dbReference type="RefSeq" id="WP_092607056.1">
    <property type="nucleotide sequence ID" value="NZ_FMYF01000002.1"/>
</dbReference>
<dbReference type="OrthoDB" id="979426at2"/>
<dbReference type="AlphaFoldDB" id="A0A1G6GF90"/>
<dbReference type="Gene3D" id="1.25.10.10">
    <property type="entry name" value="Leucine-rich Repeat Variant"/>
    <property type="match status" value="1"/>
</dbReference>
<evidence type="ECO:0000313" key="2">
    <source>
        <dbReference type="Proteomes" id="UP000199086"/>
    </source>
</evidence>
<dbReference type="Pfam" id="PF13646">
    <property type="entry name" value="HEAT_2"/>
    <property type="match status" value="1"/>
</dbReference>
<name>A0A1G6GF90_9ACTN</name>
<protein>
    <submittedName>
        <fullName evidence="1">HEAT repeat-containing protein</fullName>
    </submittedName>
</protein>
<dbReference type="Proteomes" id="UP000199086">
    <property type="component" value="Unassembled WGS sequence"/>
</dbReference>
<sequence length="163" mass="17254">MTMSRETVLAALGPEEIGYPTVAALIGPGAIPILRDLVVDGDPVLAPKAAYLAGAITGQDRAMPAEVLEVAEVAAASPDPVVRIAGAVLAAQLGSDTAPLVLERLLDDQDPAVRKQALATAGQFLRVPAIRERLEERADREPVEELRETAHRFLQSESAHHSL</sequence>
<organism evidence="1 2">
    <name type="scientific">Raineyella antarctica</name>
    <dbReference type="NCBI Taxonomy" id="1577474"/>
    <lineage>
        <taxon>Bacteria</taxon>
        <taxon>Bacillati</taxon>
        <taxon>Actinomycetota</taxon>
        <taxon>Actinomycetes</taxon>
        <taxon>Propionibacteriales</taxon>
        <taxon>Propionibacteriaceae</taxon>
        <taxon>Raineyella</taxon>
    </lineage>
</organism>
<reference evidence="1 2" key="1">
    <citation type="submission" date="2016-06" db="EMBL/GenBank/DDBJ databases">
        <authorList>
            <person name="Olsen C.W."/>
            <person name="Carey S."/>
            <person name="Hinshaw L."/>
            <person name="Karasin A.I."/>
        </authorList>
    </citation>
    <scope>NUCLEOTIDE SEQUENCE [LARGE SCALE GENOMIC DNA]</scope>
    <source>
        <strain evidence="1 2">LZ-22</strain>
    </source>
</reference>
<accession>A0A1G6GF90</accession>
<dbReference type="InterPro" id="IPR016024">
    <property type="entry name" value="ARM-type_fold"/>
</dbReference>
<proteinExistence type="predicted"/>
<keyword evidence="2" id="KW-1185">Reference proteome</keyword>
<dbReference type="InterPro" id="IPR011989">
    <property type="entry name" value="ARM-like"/>
</dbReference>
<evidence type="ECO:0000313" key="1">
    <source>
        <dbReference type="EMBL" id="SDB80682.1"/>
    </source>
</evidence>
<dbReference type="SUPFAM" id="SSF48371">
    <property type="entry name" value="ARM repeat"/>
    <property type="match status" value="1"/>
</dbReference>
<gene>
    <name evidence="1" type="ORF">GA0111570_102474</name>
</gene>
<dbReference type="EMBL" id="FMYF01000002">
    <property type="protein sequence ID" value="SDB80682.1"/>
    <property type="molecule type" value="Genomic_DNA"/>
</dbReference>